<proteinExistence type="predicted"/>
<accession>A0A948TJ45</accession>
<name>A0A948TJ45_9LACO</name>
<sequence>MTTVYVSKLDCGQLNNLLAQETDLTLLRNARDKLCELRTREYSDRIDIPKDYPEKIPVTLTKTTLIIDGGRDGVNRVVDRLDCRIDQLESK</sequence>
<dbReference type="AlphaFoldDB" id="A0A948TJ45"/>
<dbReference type="Proteomes" id="UP000777303">
    <property type="component" value="Unassembled WGS sequence"/>
</dbReference>
<reference evidence="1" key="2">
    <citation type="submission" date="2021-04" db="EMBL/GenBank/DDBJ databases">
        <authorList>
            <person name="Gilroy R."/>
        </authorList>
    </citation>
    <scope>NUCLEOTIDE SEQUENCE</scope>
    <source>
        <strain evidence="1">F6-6636</strain>
    </source>
</reference>
<evidence type="ECO:0000313" key="1">
    <source>
        <dbReference type="EMBL" id="MBU3851411.1"/>
    </source>
</evidence>
<reference evidence="1" key="1">
    <citation type="journal article" date="2021" name="PeerJ">
        <title>Extensive microbial diversity within the chicken gut microbiome revealed by metagenomics and culture.</title>
        <authorList>
            <person name="Gilroy R."/>
            <person name="Ravi A."/>
            <person name="Getino M."/>
            <person name="Pursley I."/>
            <person name="Horton D.L."/>
            <person name="Alikhan N.F."/>
            <person name="Baker D."/>
            <person name="Gharbi K."/>
            <person name="Hall N."/>
            <person name="Watson M."/>
            <person name="Adriaenssens E.M."/>
            <person name="Foster-Nyarko E."/>
            <person name="Jarju S."/>
            <person name="Secka A."/>
            <person name="Antonio M."/>
            <person name="Oren A."/>
            <person name="Chaudhuri R.R."/>
            <person name="La Ragione R."/>
            <person name="Hildebrand F."/>
            <person name="Pallen M.J."/>
        </authorList>
    </citation>
    <scope>NUCLEOTIDE SEQUENCE</scope>
    <source>
        <strain evidence="1">F6-6636</strain>
    </source>
</reference>
<gene>
    <name evidence="1" type="ORF">H9901_01760</name>
</gene>
<protein>
    <submittedName>
        <fullName evidence="1">Uncharacterized protein</fullName>
    </submittedName>
</protein>
<dbReference type="EMBL" id="JAHLFS010000023">
    <property type="protein sequence ID" value="MBU3851411.1"/>
    <property type="molecule type" value="Genomic_DNA"/>
</dbReference>
<evidence type="ECO:0000313" key="2">
    <source>
        <dbReference type="Proteomes" id="UP000777303"/>
    </source>
</evidence>
<organism evidence="1 2">
    <name type="scientific">Candidatus Paralactobacillus gallistercoris</name>
    <dbReference type="NCBI Taxonomy" id="2838724"/>
    <lineage>
        <taxon>Bacteria</taxon>
        <taxon>Bacillati</taxon>
        <taxon>Bacillota</taxon>
        <taxon>Bacilli</taxon>
        <taxon>Lactobacillales</taxon>
        <taxon>Lactobacillaceae</taxon>
        <taxon>Lactobacillus</taxon>
    </lineage>
</organism>
<comment type="caution">
    <text evidence="1">The sequence shown here is derived from an EMBL/GenBank/DDBJ whole genome shotgun (WGS) entry which is preliminary data.</text>
</comment>